<dbReference type="AlphaFoldDB" id="A0AAV4P7M1"/>
<keyword evidence="2" id="KW-1185">Reference proteome</keyword>
<protein>
    <submittedName>
        <fullName evidence="1">Uncharacterized protein</fullName>
    </submittedName>
</protein>
<organism evidence="1 2">
    <name type="scientific">Caerostris extrusa</name>
    <name type="common">Bark spider</name>
    <name type="synonym">Caerostris bankana</name>
    <dbReference type="NCBI Taxonomy" id="172846"/>
    <lineage>
        <taxon>Eukaryota</taxon>
        <taxon>Metazoa</taxon>
        <taxon>Ecdysozoa</taxon>
        <taxon>Arthropoda</taxon>
        <taxon>Chelicerata</taxon>
        <taxon>Arachnida</taxon>
        <taxon>Araneae</taxon>
        <taxon>Araneomorphae</taxon>
        <taxon>Entelegynae</taxon>
        <taxon>Araneoidea</taxon>
        <taxon>Araneidae</taxon>
        <taxon>Caerostris</taxon>
    </lineage>
</organism>
<proteinExistence type="predicted"/>
<comment type="caution">
    <text evidence="1">The sequence shown here is derived from an EMBL/GenBank/DDBJ whole genome shotgun (WGS) entry which is preliminary data.</text>
</comment>
<gene>
    <name evidence="1" type="ORF">CEXT_173051</name>
</gene>
<dbReference type="EMBL" id="BPLR01004139">
    <property type="protein sequence ID" value="GIX92595.1"/>
    <property type="molecule type" value="Genomic_DNA"/>
</dbReference>
<name>A0AAV4P7M1_CAEEX</name>
<sequence>MKPLISKKTPTVKTQVLNDRTHGDGRGWLTTVHFSVRSHDAQSDNEEVLHTAQALLLFLGHRSQRSTVAPQFPLYHLPIPIKHDVGVQHPLFINSVEQSNPPGSTCNQQSLGKRRFLKTQVFMTGLMVFKDKQNAVSAKASFSPTISGRKNSFAQRKFIVLYKI</sequence>
<dbReference type="Proteomes" id="UP001054945">
    <property type="component" value="Unassembled WGS sequence"/>
</dbReference>
<accession>A0AAV4P7M1</accession>
<reference evidence="1 2" key="1">
    <citation type="submission" date="2021-06" db="EMBL/GenBank/DDBJ databases">
        <title>Caerostris extrusa draft genome.</title>
        <authorList>
            <person name="Kono N."/>
            <person name="Arakawa K."/>
        </authorList>
    </citation>
    <scope>NUCLEOTIDE SEQUENCE [LARGE SCALE GENOMIC DNA]</scope>
</reference>
<evidence type="ECO:0000313" key="1">
    <source>
        <dbReference type="EMBL" id="GIX92595.1"/>
    </source>
</evidence>
<evidence type="ECO:0000313" key="2">
    <source>
        <dbReference type="Proteomes" id="UP001054945"/>
    </source>
</evidence>